<dbReference type="OrthoDB" id="4137487at2759"/>
<keyword evidence="2" id="KW-1133">Transmembrane helix</keyword>
<organism evidence="6 7">
    <name type="scientific">Pholiota conissans</name>
    <dbReference type="NCBI Taxonomy" id="109636"/>
    <lineage>
        <taxon>Eukaryota</taxon>
        <taxon>Fungi</taxon>
        <taxon>Dikarya</taxon>
        <taxon>Basidiomycota</taxon>
        <taxon>Agaricomycotina</taxon>
        <taxon>Agaricomycetes</taxon>
        <taxon>Agaricomycetidae</taxon>
        <taxon>Agaricales</taxon>
        <taxon>Agaricineae</taxon>
        <taxon>Strophariaceae</taxon>
        <taxon>Pholiota</taxon>
    </lineage>
</organism>
<evidence type="ECO:0008006" key="8">
    <source>
        <dbReference type="Google" id="ProtNLM"/>
    </source>
</evidence>
<dbReference type="InterPro" id="IPR018827">
    <property type="entry name" value="YTP1_C"/>
</dbReference>
<feature type="transmembrane region" description="Helical" evidence="2">
    <location>
        <begin position="38"/>
        <end position="60"/>
    </location>
</feature>
<evidence type="ECO:0000313" key="7">
    <source>
        <dbReference type="Proteomes" id="UP000807469"/>
    </source>
</evidence>
<accession>A0A9P6CZA7</accession>
<feature type="transmembrane region" description="Helical" evidence="2">
    <location>
        <begin position="174"/>
        <end position="195"/>
    </location>
</feature>
<keyword evidence="3" id="KW-0732">Signal</keyword>
<protein>
    <recommendedName>
        <fullName evidence="8">Protein YTP1</fullName>
    </recommendedName>
</protein>
<comment type="caution">
    <text evidence="6">The sequence shown here is derived from an EMBL/GenBank/DDBJ whole genome shotgun (WGS) entry which is preliminary data.</text>
</comment>
<feature type="signal peptide" evidence="3">
    <location>
        <begin position="1"/>
        <end position="19"/>
    </location>
</feature>
<reference evidence="6" key="1">
    <citation type="submission" date="2020-11" db="EMBL/GenBank/DDBJ databases">
        <authorList>
            <consortium name="DOE Joint Genome Institute"/>
            <person name="Ahrendt S."/>
            <person name="Riley R."/>
            <person name="Andreopoulos W."/>
            <person name="Labutti K."/>
            <person name="Pangilinan J."/>
            <person name="Ruiz-Duenas F.J."/>
            <person name="Barrasa J.M."/>
            <person name="Sanchez-Garcia M."/>
            <person name="Camarero S."/>
            <person name="Miyauchi S."/>
            <person name="Serrano A."/>
            <person name="Linde D."/>
            <person name="Babiker R."/>
            <person name="Drula E."/>
            <person name="Ayuso-Fernandez I."/>
            <person name="Pacheco R."/>
            <person name="Padilla G."/>
            <person name="Ferreira P."/>
            <person name="Barriuso J."/>
            <person name="Kellner H."/>
            <person name="Castanera R."/>
            <person name="Alfaro M."/>
            <person name="Ramirez L."/>
            <person name="Pisabarro A.G."/>
            <person name="Kuo A."/>
            <person name="Tritt A."/>
            <person name="Lipzen A."/>
            <person name="He G."/>
            <person name="Yan M."/>
            <person name="Ng V."/>
            <person name="Cullen D."/>
            <person name="Martin F."/>
            <person name="Rosso M.-N."/>
            <person name="Henrissat B."/>
            <person name="Hibbett D."/>
            <person name="Martinez A.T."/>
            <person name="Grigoriev I.V."/>
        </authorList>
    </citation>
    <scope>NUCLEOTIDE SEQUENCE</scope>
    <source>
        <strain evidence="6">CIRM-BRFM 674</strain>
    </source>
</reference>
<dbReference type="PANTHER" id="PTHR31685:SF2">
    <property type="entry name" value="PROTEIN YTP1"/>
    <property type="match status" value="1"/>
</dbReference>
<keyword evidence="2" id="KW-0812">Transmembrane</keyword>
<dbReference type="InterPro" id="IPR018825">
    <property type="entry name" value="DUF2427"/>
</dbReference>
<keyword evidence="2" id="KW-0472">Membrane</keyword>
<feature type="chain" id="PRO_5040217042" description="Protein YTP1" evidence="3">
    <location>
        <begin position="20"/>
        <end position="473"/>
    </location>
</feature>
<dbReference type="Proteomes" id="UP000807469">
    <property type="component" value="Unassembled WGS sequence"/>
</dbReference>
<evidence type="ECO:0000256" key="2">
    <source>
        <dbReference type="SAM" id="Phobius"/>
    </source>
</evidence>
<evidence type="ECO:0000256" key="1">
    <source>
        <dbReference type="SAM" id="MobiDB-lite"/>
    </source>
</evidence>
<feature type="transmembrane region" description="Helical" evidence="2">
    <location>
        <begin position="67"/>
        <end position="85"/>
    </location>
</feature>
<name>A0A9P6CZA7_9AGAR</name>
<evidence type="ECO:0000259" key="4">
    <source>
        <dbReference type="Pfam" id="PF10348"/>
    </source>
</evidence>
<dbReference type="Pfam" id="PF10355">
    <property type="entry name" value="Ytp1"/>
    <property type="match status" value="1"/>
</dbReference>
<feature type="transmembrane region" description="Helical" evidence="2">
    <location>
        <begin position="348"/>
        <end position="365"/>
    </location>
</feature>
<feature type="region of interest" description="Disordered" evidence="1">
    <location>
        <begin position="447"/>
        <end position="473"/>
    </location>
</feature>
<evidence type="ECO:0000259" key="5">
    <source>
        <dbReference type="Pfam" id="PF10355"/>
    </source>
</evidence>
<feature type="domain" description="Protein YTP1-like C-terminal" evidence="5">
    <location>
        <begin position="148"/>
        <end position="407"/>
    </location>
</feature>
<evidence type="ECO:0000313" key="6">
    <source>
        <dbReference type="EMBL" id="KAF9478240.1"/>
    </source>
</evidence>
<keyword evidence="7" id="KW-1185">Reference proteome</keyword>
<evidence type="ECO:0000256" key="3">
    <source>
        <dbReference type="SAM" id="SignalP"/>
    </source>
</evidence>
<dbReference type="EMBL" id="MU155239">
    <property type="protein sequence ID" value="KAF9478240.1"/>
    <property type="molecule type" value="Genomic_DNA"/>
</dbReference>
<feature type="transmembrane region" description="Helical" evidence="2">
    <location>
        <begin position="143"/>
        <end position="162"/>
    </location>
</feature>
<gene>
    <name evidence="6" type="ORF">BDN70DRAFT_880194</name>
</gene>
<dbReference type="PANTHER" id="PTHR31685">
    <property type="entry name" value="INTEGRAL MEMBRANE PROTEIN (AFU_ORTHOLOGUE AFUA_6G12730)-RELATED"/>
    <property type="match status" value="1"/>
</dbReference>
<proteinExistence type="predicted"/>
<feature type="domain" description="DUF2427" evidence="4">
    <location>
        <begin position="23"/>
        <end position="123"/>
    </location>
</feature>
<feature type="transmembrane region" description="Helical" evidence="2">
    <location>
        <begin position="385"/>
        <end position="407"/>
    </location>
</feature>
<dbReference type="CDD" id="cd08760">
    <property type="entry name" value="Cyt_b561_FRRS1_like"/>
    <property type="match status" value="1"/>
</dbReference>
<dbReference type="AlphaFoldDB" id="A0A9P6CZA7"/>
<feature type="transmembrane region" description="Helical" evidence="2">
    <location>
        <begin position="105"/>
        <end position="122"/>
    </location>
</feature>
<sequence>MRILLRTTLGFCIVLQVLAHGHHDKLTEEETSAPVDNILWIHMLLQGFVWGVMFPIGMVLGLSRSRWHVPLQATGYALTFGGYILGHTHKGRSFLAGAHGTFAKILFIPILAQLVIGIYLKLHINEKSIRPWIVPLHGVIGKAYPILGWVQILFGFIAFRGYCRGGALGQCLAHYIMGSGFIAYAVMMTIILLVGEQWIRRSGRSPEFFDSAVITAWGIVNTFTEHHGGAWSVKDMQHTILGVLWWTGGILGLYLSRNNQRNVVPGVIIFLTGWGMSQHAQALMISTQVHSMFGYTLMLAGITRIIEVCVYVPSYASDASDDSQSEHTLAEGSVSQPQLSGKAIASRTFRYLTPFLLVCSGLLFMSATDEELRYIHDNEMDHVTYILIIFSLSFLLYTHIVFLVNLYSASGRNAPKNSSIDDGNIELVSPGPGVKWPYARVPLRQNSAGPHVLGDDEEEEVEDMMAPHGVNRR</sequence>
<dbReference type="Pfam" id="PF10348">
    <property type="entry name" value="DUF2427"/>
    <property type="match status" value="1"/>
</dbReference>